<feature type="region of interest" description="Disordered" evidence="1">
    <location>
        <begin position="1"/>
        <end position="45"/>
    </location>
</feature>
<evidence type="ECO:0000313" key="3">
    <source>
        <dbReference type="Proteomes" id="UP000017861"/>
    </source>
</evidence>
<feature type="compositionally biased region" description="Basic residues" evidence="1">
    <location>
        <begin position="22"/>
        <end position="34"/>
    </location>
</feature>
<dbReference type="Proteomes" id="UP000017861">
    <property type="component" value="Unassembled WGS sequence"/>
</dbReference>
<protein>
    <submittedName>
        <fullName evidence="2">Uncharacterized protein</fullName>
    </submittedName>
</protein>
<sequence length="189" mass="21289">MHAAKPFDLLRDPAANATAQNRTRKQRHPRRTAIKSHTNSTSTMATRETERIQFCGTVLCFSPPRRAIVTLRSRLRCVTPHTHSEARCTPSAPLRTLSTGRRPVTLAPSQLRNANNRRRGPSMPLAEKEKRSGHFSSTASRGKVNGKQRQQLEEGTAQNNTSRSGLPKKREKKGESRAEFHKSKKKFEN</sequence>
<comment type="caution">
    <text evidence="2">The sequence shown here is derived from an EMBL/GenBank/DDBJ whole genome shotgun (WGS) entry which is preliminary data.</text>
</comment>
<accession>V5CHU0</accession>
<evidence type="ECO:0000313" key="2">
    <source>
        <dbReference type="EMBL" id="ESS54941.1"/>
    </source>
</evidence>
<dbReference type="AlphaFoldDB" id="V5CHU0"/>
<dbReference type="VEuPathDB" id="TriTrypDB:TCDM_13627"/>
<name>V5CHU0_TRYCR</name>
<evidence type="ECO:0000256" key="1">
    <source>
        <dbReference type="SAM" id="MobiDB-lite"/>
    </source>
</evidence>
<reference evidence="2 3" key="1">
    <citation type="journal article" date="2014" name="Genome Announc.">
        <title>Trypanosoma cruzi Clone Dm28c Draft Genome Sequence.</title>
        <authorList>
            <person name="Grisard E.C."/>
            <person name="Teixeira S.M."/>
            <person name="de Almeida L.G."/>
            <person name="Stoco P.H."/>
            <person name="Gerber A.L."/>
            <person name="Talavera-Lopez C."/>
            <person name="Lima O.C."/>
            <person name="Andersson B."/>
            <person name="de Vasconcelos A.T."/>
        </authorList>
    </citation>
    <scope>NUCLEOTIDE SEQUENCE [LARGE SCALE GENOMIC DNA]</scope>
    <source>
        <strain evidence="2 3">Dm28c</strain>
    </source>
</reference>
<feature type="compositionally biased region" description="Basic and acidic residues" evidence="1">
    <location>
        <begin position="172"/>
        <end position="189"/>
    </location>
</feature>
<gene>
    <name evidence="2" type="ORF">TCDM_13627</name>
</gene>
<feature type="compositionally biased region" description="Polar residues" evidence="1">
    <location>
        <begin position="35"/>
        <end position="45"/>
    </location>
</feature>
<organism evidence="2 3">
    <name type="scientific">Trypanosoma cruzi Dm28c</name>
    <dbReference type="NCBI Taxonomy" id="1416333"/>
    <lineage>
        <taxon>Eukaryota</taxon>
        <taxon>Discoba</taxon>
        <taxon>Euglenozoa</taxon>
        <taxon>Kinetoplastea</taxon>
        <taxon>Metakinetoplastina</taxon>
        <taxon>Trypanosomatida</taxon>
        <taxon>Trypanosomatidae</taxon>
        <taxon>Trypanosoma</taxon>
        <taxon>Schizotrypanum</taxon>
    </lineage>
</organism>
<dbReference type="EMBL" id="AYLP01001154">
    <property type="protein sequence ID" value="ESS54941.1"/>
    <property type="molecule type" value="Genomic_DNA"/>
</dbReference>
<feature type="region of interest" description="Disordered" evidence="1">
    <location>
        <begin position="80"/>
        <end position="189"/>
    </location>
</feature>
<proteinExistence type="predicted"/>